<evidence type="ECO:0000313" key="1">
    <source>
        <dbReference type="EMBL" id="OXL44386.1"/>
    </source>
</evidence>
<evidence type="ECO:0000313" key="2">
    <source>
        <dbReference type="Proteomes" id="UP000215155"/>
    </source>
</evidence>
<reference evidence="1 2" key="1">
    <citation type="submission" date="2017-07" db="EMBL/GenBank/DDBJ databases">
        <title>Draft genome sequence of Prevotella copri isolated from the gut of healthy adult Indian.</title>
        <authorList>
            <person name="Das B."/>
            <person name="Bag S."/>
            <person name="Ghosh T.S."/>
        </authorList>
    </citation>
    <scope>NUCLEOTIDE SEQUENCE [LARGE SCALE GENOMIC DNA]</scope>
    <source>
        <strain evidence="1 2">Indica</strain>
    </source>
</reference>
<comment type="caution">
    <text evidence="1">The sequence shown here is derived from an EMBL/GenBank/DDBJ whole genome shotgun (WGS) entry which is preliminary data.</text>
</comment>
<proteinExistence type="predicted"/>
<organism evidence="1 2">
    <name type="scientific">Segatella copri</name>
    <dbReference type="NCBI Taxonomy" id="165179"/>
    <lineage>
        <taxon>Bacteria</taxon>
        <taxon>Pseudomonadati</taxon>
        <taxon>Bacteroidota</taxon>
        <taxon>Bacteroidia</taxon>
        <taxon>Bacteroidales</taxon>
        <taxon>Prevotellaceae</taxon>
        <taxon>Segatella</taxon>
    </lineage>
</organism>
<name>A0AA91YXM3_9BACT</name>
<dbReference type="Proteomes" id="UP000215155">
    <property type="component" value="Unassembled WGS sequence"/>
</dbReference>
<accession>A0AA91YXM3</accession>
<protein>
    <submittedName>
        <fullName evidence="1">Uncharacterized protein</fullName>
    </submittedName>
</protein>
<dbReference type="AlphaFoldDB" id="A0AA91YXM3"/>
<gene>
    <name evidence="1" type="ORF">CFT61_05555</name>
</gene>
<dbReference type="EMBL" id="NMPZ01000007">
    <property type="protein sequence ID" value="OXL44386.1"/>
    <property type="molecule type" value="Genomic_DNA"/>
</dbReference>
<sequence>MGLKRPRKDCIFFSSIHQKMTMDLDRTNRLFYKNVIINEKRKKDYQELDSLIHSNSFFKTYWTLEH</sequence>